<feature type="domain" description="N-acetyltransferase" evidence="3">
    <location>
        <begin position="155"/>
        <end position="290"/>
    </location>
</feature>
<dbReference type="PROSITE" id="PS51186">
    <property type="entry name" value="GNAT"/>
    <property type="match status" value="2"/>
</dbReference>
<dbReference type="Proteomes" id="UP000503540">
    <property type="component" value="Chromosome"/>
</dbReference>
<dbReference type="PANTHER" id="PTHR43420">
    <property type="entry name" value="ACETYLTRANSFERASE"/>
    <property type="match status" value="1"/>
</dbReference>
<evidence type="ECO:0000313" key="4">
    <source>
        <dbReference type="EMBL" id="QIS11410.1"/>
    </source>
</evidence>
<sequence>MTELHGIEARSFLRPAEYDQLRELARAVDEFDGIEVRLIWSRLTSDEHRPGRHYLLYYHRGRLVGFLGTFTSPGPELSGMVHPEYRGRGIFRRLWAAAMAEGARLGYESYLLIVDAASVPGKRFADALRATPDHVEHKLIYPADRAVVPVRRNGFELRRATVDDLPILRALTADGFGMPLAEVTWFDARNIAEDKVRGLLALHEGRPIGKADYFETGDSVCIMGLTVDAAYRGRGVGRLILTGVVKDIRDRGPRDIWLEVDAVTDDALHLYQSCGFERVRSYNYYAYRQR</sequence>
<dbReference type="RefSeq" id="WP_167474229.1">
    <property type="nucleotide sequence ID" value="NZ_CP046172.1"/>
</dbReference>
<dbReference type="KEGG" id="nah:F5544_17670"/>
<protein>
    <submittedName>
        <fullName evidence="4">GNAT family N-acetyltransferase</fullName>
    </submittedName>
</protein>
<dbReference type="PANTHER" id="PTHR43420:SF47">
    <property type="entry name" value="N-ACETYLTRANSFERASE DOMAIN-CONTAINING PROTEIN"/>
    <property type="match status" value="1"/>
</dbReference>
<dbReference type="CDD" id="cd04301">
    <property type="entry name" value="NAT_SF"/>
    <property type="match status" value="2"/>
</dbReference>
<dbReference type="Pfam" id="PF00583">
    <property type="entry name" value="Acetyltransf_1"/>
    <property type="match status" value="2"/>
</dbReference>
<keyword evidence="5" id="KW-1185">Reference proteome</keyword>
<reference evidence="4 5" key="1">
    <citation type="journal article" date="2019" name="ACS Chem. Biol.">
        <title>Identification and Mobilization of a Cryptic Antibiotic Biosynthesis Gene Locus from a Human-Pathogenic Nocardia Isolate.</title>
        <authorList>
            <person name="Herisse M."/>
            <person name="Ishida K."/>
            <person name="Porter J.L."/>
            <person name="Howden B."/>
            <person name="Hertweck C."/>
            <person name="Stinear T.P."/>
            <person name="Pidot S.J."/>
        </authorList>
    </citation>
    <scope>NUCLEOTIDE SEQUENCE [LARGE SCALE GENOMIC DNA]</scope>
    <source>
        <strain evidence="4 5">AUSMDU00012717</strain>
    </source>
</reference>
<gene>
    <name evidence="4" type="ORF">F5544_17670</name>
</gene>
<organism evidence="4 5">
    <name type="scientific">Nocardia arthritidis</name>
    <dbReference type="NCBI Taxonomy" id="228602"/>
    <lineage>
        <taxon>Bacteria</taxon>
        <taxon>Bacillati</taxon>
        <taxon>Actinomycetota</taxon>
        <taxon>Actinomycetes</taxon>
        <taxon>Mycobacteriales</taxon>
        <taxon>Nocardiaceae</taxon>
        <taxon>Nocardia</taxon>
    </lineage>
</organism>
<evidence type="ECO:0000313" key="5">
    <source>
        <dbReference type="Proteomes" id="UP000503540"/>
    </source>
</evidence>
<dbReference type="AlphaFoldDB" id="A0A6G9YE59"/>
<evidence type="ECO:0000256" key="2">
    <source>
        <dbReference type="ARBA" id="ARBA00023315"/>
    </source>
</evidence>
<proteinExistence type="predicted"/>
<dbReference type="InterPro" id="IPR050680">
    <property type="entry name" value="YpeA/RimI_acetyltransf"/>
</dbReference>
<dbReference type="EMBL" id="CP046172">
    <property type="protein sequence ID" value="QIS11410.1"/>
    <property type="molecule type" value="Genomic_DNA"/>
</dbReference>
<dbReference type="InterPro" id="IPR000182">
    <property type="entry name" value="GNAT_dom"/>
</dbReference>
<dbReference type="Gene3D" id="3.40.630.30">
    <property type="match status" value="1"/>
</dbReference>
<dbReference type="SUPFAM" id="SSF55729">
    <property type="entry name" value="Acyl-CoA N-acyltransferases (Nat)"/>
    <property type="match status" value="2"/>
</dbReference>
<name>A0A6G9YE59_9NOCA</name>
<evidence type="ECO:0000259" key="3">
    <source>
        <dbReference type="PROSITE" id="PS51186"/>
    </source>
</evidence>
<dbReference type="InterPro" id="IPR016181">
    <property type="entry name" value="Acyl_CoA_acyltransferase"/>
</dbReference>
<keyword evidence="2" id="KW-0012">Acyltransferase</keyword>
<feature type="domain" description="N-acetyltransferase" evidence="3">
    <location>
        <begin position="11"/>
        <end position="142"/>
    </location>
</feature>
<dbReference type="GO" id="GO:0016747">
    <property type="term" value="F:acyltransferase activity, transferring groups other than amino-acyl groups"/>
    <property type="evidence" value="ECO:0007669"/>
    <property type="project" value="InterPro"/>
</dbReference>
<accession>A0A6G9YE59</accession>
<keyword evidence="1 4" id="KW-0808">Transferase</keyword>
<evidence type="ECO:0000256" key="1">
    <source>
        <dbReference type="ARBA" id="ARBA00022679"/>
    </source>
</evidence>